<evidence type="ECO:0000313" key="1">
    <source>
        <dbReference type="EMBL" id="SFS21229.1"/>
    </source>
</evidence>
<dbReference type="EMBL" id="FOZM01000003">
    <property type="protein sequence ID" value="SFS21229.1"/>
    <property type="molecule type" value="Genomic_DNA"/>
</dbReference>
<dbReference type="STRING" id="1123755.SAMN05444714_2773"/>
<organism evidence="1 2">
    <name type="scientific">Yoonia litorea</name>
    <dbReference type="NCBI Taxonomy" id="1123755"/>
    <lineage>
        <taxon>Bacteria</taxon>
        <taxon>Pseudomonadati</taxon>
        <taxon>Pseudomonadota</taxon>
        <taxon>Alphaproteobacteria</taxon>
        <taxon>Rhodobacterales</taxon>
        <taxon>Paracoccaceae</taxon>
        <taxon>Yoonia</taxon>
    </lineage>
</organism>
<keyword evidence="2" id="KW-1185">Reference proteome</keyword>
<reference evidence="1 2" key="1">
    <citation type="submission" date="2016-10" db="EMBL/GenBank/DDBJ databases">
        <authorList>
            <person name="de Groot N.N."/>
        </authorList>
    </citation>
    <scope>NUCLEOTIDE SEQUENCE [LARGE SCALE GENOMIC DNA]</scope>
    <source>
        <strain evidence="1 2">DSM 29433</strain>
    </source>
</reference>
<sequence length="82" mass="8647">MKVMPVIAVIVAAIAIGFGVYMVDVDQTEEGSLPEVDLSVEGGNMPEFDAEVGDIETGTEEVTMEVPTIELESPEEAASDDS</sequence>
<proteinExistence type="predicted"/>
<dbReference type="Proteomes" id="UP000198926">
    <property type="component" value="Unassembled WGS sequence"/>
</dbReference>
<accession>A0A1I6MZV9</accession>
<name>A0A1I6MZV9_9RHOB</name>
<protein>
    <submittedName>
        <fullName evidence="1">Uncharacterized protein</fullName>
    </submittedName>
</protein>
<evidence type="ECO:0000313" key="2">
    <source>
        <dbReference type="Proteomes" id="UP000198926"/>
    </source>
</evidence>
<dbReference type="OrthoDB" id="461507at2"/>
<dbReference type="RefSeq" id="WP_090209756.1">
    <property type="nucleotide sequence ID" value="NZ_FOZM01000003.1"/>
</dbReference>
<gene>
    <name evidence="1" type="ORF">SAMN05444714_2773</name>
</gene>
<dbReference type="AlphaFoldDB" id="A0A1I6MZV9"/>